<keyword evidence="8" id="KW-1185">Reference proteome</keyword>
<evidence type="ECO:0000256" key="4">
    <source>
        <dbReference type="PROSITE-ProRule" id="PRU00510"/>
    </source>
</evidence>
<feature type="region of interest" description="Disordered" evidence="5">
    <location>
        <begin position="21"/>
        <end position="48"/>
    </location>
</feature>
<protein>
    <submittedName>
        <fullName evidence="7">TraR/DksA C4-type zinc finger protein</fullName>
    </submittedName>
</protein>
<gene>
    <name evidence="7" type="ORF">ACFOUO_06770</name>
</gene>
<evidence type="ECO:0000256" key="2">
    <source>
        <dbReference type="ARBA" id="ARBA00022771"/>
    </source>
</evidence>
<dbReference type="Proteomes" id="UP001595843">
    <property type="component" value="Unassembled WGS sequence"/>
</dbReference>
<evidence type="ECO:0000256" key="1">
    <source>
        <dbReference type="ARBA" id="ARBA00022723"/>
    </source>
</evidence>
<feature type="compositionally biased region" description="Basic and acidic residues" evidence="5">
    <location>
        <begin position="21"/>
        <end position="33"/>
    </location>
</feature>
<comment type="caution">
    <text evidence="7">The sequence shown here is derived from an EMBL/GenBank/DDBJ whole genome shotgun (WGS) entry which is preliminary data.</text>
</comment>
<name>A0ABV8JIA4_9BACL</name>
<keyword evidence="3" id="KW-0862">Zinc</keyword>
<feature type="compositionally biased region" description="Basic and acidic residues" evidence="5">
    <location>
        <begin position="216"/>
        <end position="232"/>
    </location>
</feature>
<evidence type="ECO:0000313" key="8">
    <source>
        <dbReference type="Proteomes" id="UP001595843"/>
    </source>
</evidence>
<dbReference type="InterPro" id="IPR014240">
    <property type="entry name" value="YteA"/>
</dbReference>
<sequence>MLTKEQKEGLKRQLEEEKRRLVKKLSDNHHYGMEEGMNNSIGELSGYDNHPADIGTELYERGKDLALNEEDEEQLEEVEMALMRIEAGHYGTCVVCGKEIPYERLEAVPEASYCIEHQREKDISNRRPAEEDVLRAPYGRTFNDKRDEHNYYDGEDAWQEVEQYGTSNPPDFFREGKNYNELTVDQDERRGYVDDVENIAVAGPDGRPQDNPADTTRNDAYQRKEEEERRKG</sequence>
<evidence type="ECO:0000259" key="6">
    <source>
        <dbReference type="Pfam" id="PF01258"/>
    </source>
</evidence>
<accession>A0ABV8JIA4</accession>
<keyword evidence="1" id="KW-0479">Metal-binding</keyword>
<dbReference type="Gene3D" id="1.20.120.910">
    <property type="entry name" value="DksA, coiled-coil domain"/>
    <property type="match status" value="1"/>
</dbReference>
<reference evidence="8" key="1">
    <citation type="journal article" date="2019" name="Int. J. Syst. Evol. Microbiol.">
        <title>The Global Catalogue of Microorganisms (GCM) 10K type strain sequencing project: providing services to taxonomists for standard genome sequencing and annotation.</title>
        <authorList>
            <consortium name="The Broad Institute Genomics Platform"/>
            <consortium name="The Broad Institute Genome Sequencing Center for Infectious Disease"/>
            <person name="Wu L."/>
            <person name="Ma J."/>
        </authorList>
    </citation>
    <scope>NUCLEOTIDE SEQUENCE [LARGE SCALE GENOMIC DNA]</scope>
    <source>
        <strain evidence="8">IBRC-M 10813</strain>
    </source>
</reference>
<feature type="region of interest" description="Disordered" evidence="5">
    <location>
        <begin position="200"/>
        <end position="232"/>
    </location>
</feature>
<dbReference type="SUPFAM" id="SSF57716">
    <property type="entry name" value="Glucocorticoid receptor-like (DNA-binding domain)"/>
    <property type="match status" value="1"/>
</dbReference>
<dbReference type="InterPro" id="IPR037187">
    <property type="entry name" value="DnaK_N"/>
</dbReference>
<dbReference type="Pfam" id="PF01258">
    <property type="entry name" value="zf-dskA_traR"/>
    <property type="match status" value="1"/>
</dbReference>
<dbReference type="EMBL" id="JBHSAP010000009">
    <property type="protein sequence ID" value="MFC4076512.1"/>
    <property type="molecule type" value="Genomic_DNA"/>
</dbReference>
<feature type="domain" description="Zinc finger DksA/TraR C4-type" evidence="6">
    <location>
        <begin position="90"/>
        <end position="116"/>
    </location>
</feature>
<dbReference type="PANTHER" id="PTHR33823:SF4">
    <property type="entry name" value="GENERAL STRESS PROTEIN 16O"/>
    <property type="match status" value="1"/>
</dbReference>
<dbReference type="PANTHER" id="PTHR33823">
    <property type="entry name" value="RNA POLYMERASE-BINDING TRANSCRIPTION FACTOR DKSA-RELATED"/>
    <property type="match status" value="1"/>
</dbReference>
<dbReference type="InterPro" id="IPR000962">
    <property type="entry name" value="Znf_DskA_TraR"/>
</dbReference>
<dbReference type="SUPFAM" id="SSF109635">
    <property type="entry name" value="DnaK suppressor protein DksA, alpha-hairpin domain"/>
    <property type="match status" value="1"/>
</dbReference>
<evidence type="ECO:0000256" key="3">
    <source>
        <dbReference type="ARBA" id="ARBA00022833"/>
    </source>
</evidence>
<evidence type="ECO:0000313" key="7">
    <source>
        <dbReference type="EMBL" id="MFC4076512.1"/>
    </source>
</evidence>
<organism evidence="7 8">
    <name type="scientific">Salinithrix halophila</name>
    <dbReference type="NCBI Taxonomy" id="1485204"/>
    <lineage>
        <taxon>Bacteria</taxon>
        <taxon>Bacillati</taxon>
        <taxon>Bacillota</taxon>
        <taxon>Bacilli</taxon>
        <taxon>Bacillales</taxon>
        <taxon>Thermoactinomycetaceae</taxon>
        <taxon>Salinithrix</taxon>
    </lineage>
</organism>
<evidence type="ECO:0000256" key="5">
    <source>
        <dbReference type="SAM" id="MobiDB-lite"/>
    </source>
</evidence>
<dbReference type="PROSITE" id="PS51128">
    <property type="entry name" value="ZF_DKSA_2"/>
    <property type="match status" value="1"/>
</dbReference>
<dbReference type="RefSeq" id="WP_380703524.1">
    <property type="nucleotide sequence ID" value="NZ_JBHSAP010000009.1"/>
</dbReference>
<feature type="zinc finger region" description="dksA C4-type" evidence="4">
    <location>
        <begin position="93"/>
        <end position="117"/>
    </location>
</feature>
<keyword evidence="2" id="KW-0863">Zinc-finger</keyword>
<dbReference type="NCBIfam" id="TIGR02890">
    <property type="entry name" value="bacill_yteA"/>
    <property type="match status" value="1"/>
</dbReference>
<proteinExistence type="predicted"/>